<dbReference type="EMBL" id="FNTL01000005">
    <property type="protein sequence ID" value="SEE79920.1"/>
    <property type="molecule type" value="Genomic_DNA"/>
</dbReference>
<gene>
    <name evidence="2" type="ORF">SAMN04490220_8377</name>
</gene>
<sequence>MPPLIEAGQQGTVLALTQTRKLPIGLNRVIGDFVSTGKTSSEHAVRGVAIKERLQPRPSQIDRDGAATRVVRQWMEVHIVPGTNGHDVPVIRDVATLKVPDFGRGYSDDAVENQEQRIPSAE</sequence>
<evidence type="ECO:0000256" key="1">
    <source>
        <dbReference type="SAM" id="MobiDB-lite"/>
    </source>
</evidence>
<proteinExistence type="predicted"/>
<accession>A0A1H5LSE5</accession>
<evidence type="ECO:0000313" key="2">
    <source>
        <dbReference type="EMBL" id="SEE79920.1"/>
    </source>
</evidence>
<dbReference type="Proteomes" id="UP000183407">
    <property type="component" value="Unassembled WGS sequence"/>
</dbReference>
<feature type="region of interest" description="Disordered" evidence="1">
    <location>
        <begin position="102"/>
        <end position="122"/>
    </location>
</feature>
<name>A0A1H5LSE5_RHOJO</name>
<reference evidence="3" key="1">
    <citation type="submission" date="2016-10" db="EMBL/GenBank/DDBJ databases">
        <authorList>
            <person name="Varghese N."/>
        </authorList>
    </citation>
    <scope>NUCLEOTIDE SEQUENCE [LARGE SCALE GENOMIC DNA]</scope>
    <source>
        <strain evidence="3">DSM 44719</strain>
    </source>
</reference>
<protein>
    <submittedName>
        <fullName evidence="2">Uncharacterized protein</fullName>
    </submittedName>
</protein>
<organism evidence="2 3">
    <name type="scientific">Rhodococcus jostii</name>
    <dbReference type="NCBI Taxonomy" id="132919"/>
    <lineage>
        <taxon>Bacteria</taxon>
        <taxon>Bacillati</taxon>
        <taxon>Actinomycetota</taxon>
        <taxon>Actinomycetes</taxon>
        <taxon>Mycobacteriales</taxon>
        <taxon>Nocardiaceae</taxon>
        <taxon>Rhodococcus</taxon>
    </lineage>
</organism>
<evidence type="ECO:0000313" key="3">
    <source>
        <dbReference type="Proteomes" id="UP000183407"/>
    </source>
</evidence>
<dbReference type="AlphaFoldDB" id="A0A1H5LSE5"/>